<dbReference type="RefSeq" id="WP_116226275.1">
    <property type="nucleotide sequence ID" value="NZ_AP018437.1"/>
</dbReference>
<feature type="binding site" evidence="12">
    <location>
        <position position="428"/>
    </location>
    <ligand>
        <name>Zn(2+)</name>
        <dbReference type="ChEBI" id="CHEBI:29105"/>
    </ligand>
</feature>
<dbReference type="PANTHER" id="PTHR32114">
    <property type="entry name" value="ABC TRANSPORTER ABCH.3"/>
    <property type="match status" value="1"/>
</dbReference>
<evidence type="ECO:0000259" key="15">
    <source>
        <dbReference type="PROSITE" id="PS51131"/>
    </source>
</evidence>
<feature type="compositionally biased region" description="Basic and acidic residues" evidence="14">
    <location>
        <begin position="552"/>
        <end position="572"/>
    </location>
</feature>
<keyword evidence="6" id="KW-0227">DNA damage</keyword>
<dbReference type="GO" id="GO:0005524">
    <property type="term" value="F:ATP binding"/>
    <property type="evidence" value="ECO:0007669"/>
    <property type="project" value="UniProtKB-KW"/>
</dbReference>
<dbReference type="OrthoDB" id="9795626at2"/>
<dbReference type="InterPro" id="IPR027417">
    <property type="entry name" value="P-loop_NTPase"/>
</dbReference>
<keyword evidence="7" id="KW-0378">Hydrolase</keyword>
<sequence>MIPIRLTLENFLSYRGEVQIDFSRVNVACISGPNGAGKSSIFDAITWVLFGRARRNEDDALISLGLESCKVTLEMDYESNRYRIQRSRERGKSTTLELQVRSEAEEWKAMTESGVRATEARIREILHLDYDTFINTSFFLQGKADMFAQQTPAHRKEILSSILGLEIWEAYREEAYRRRRAGDTEQYARQNLLNEILVELEGEQDLTEKLELLDNSLKKTEALRGQKETLWNQAQAQLRQLKSDQEKLDLVNKQLDANRARAASQREQIGARGAELAAFEDTLKNETAIRLAYQTWQDTRAEVERWNALAEQYHQLQSERGQAAAQIQTEEARLRQELAGLEMAQKEVDELLPKVAPLQKQVEKDQIRLKELEKTLGELPRIEDQIAQLQKESTALGAENLHLKENMAELKANIEQLEAASGTQCPLCGQELSDAHRRAILEQLKAEGKTLGDQYRENNRLIKDNDAQQHKLQDQLTELRRAQNEMSALQGQAGRNEQMLAGFQKQVEKWERQDQPRSTEIQAALKEEAFSKPQRVQLQQADASLEKLSYQPEEHERRRQAEMDARSAEETFRNLEKARTAVESLRREIETLTTAANALDEEITHGQQQLTELESNISGQKAQLPDAQAVETELEDLRHEENSLRRQVGAAQQMVSVLDKQRERKVELTREIAEIQGQIAHLKTLETAFGRDGIQALLIEQALPEIELQANDILDRLTSGRMSVTFMTEREYKDKKRDDKKQTLDILISDSSGQREYELFSGGEAFRINFAIRLALSRVLAQRAGARLQTLVIDEGFGSQDEEGRQRLIEAIHLVGEDFAKILVITHLDELKDAFPSRIEVQKTSGGSMVEVIP</sequence>
<feature type="domain" description="Zinc-hook" evidence="15">
    <location>
        <begin position="379"/>
        <end position="477"/>
    </location>
</feature>
<gene>
    <name evidence="16" type="ORF">DFR64_3027</name>
</gene>
<dbReference type="AlphaFoldDB" id="A0A347ZPS5"/>
<organism evidence="16 17">
    <name type="scientific">Pelolinea submarina</name>
    <dbReference type="NCBI Taxonomy" id="913107"/>
    <lineage>
        <taxon>Bacteria</taxon>
        <taxon>Bacillati</taxon>
        <taxon>Chloroflexota</taxon>
        <taxon>Anaerolineae</taxon>
        <taxon>Anaerolineales</taxon>
        <taxon>Anaerolineaceae</taxon>
        <taxon>Pelolinea</taxon>
    </lineage>
</organism>
<dbReference type="Pfam" id="PF04423">
    <property type="entry name" value="Rad50_zn_hook"/>
    <property type="match status" value="1"/>
</dbReference>
<evidence type="ECO:0000256" key="6">
    <source>
        <dbReference type="ARBA" id="ARBA00022763"/>
    </source>
</evidence>
<evidence type="ECO:0000256" key="12">
    <source>
        <dbReference type="PROSITE-ProRule" id="PRU00471"/>
    </source>
</evidence>
<evidence type="ECO:0000256" key="14">
    <source>
        <dbReference type="SAM" id="MobiDB-lite"/>
    </source>
</evidence>
<dbReference type="EMBL" id="QUMS01000006">
    <property type="protein sequence ID" value="REG04679.1"/>
    <property type="molecule type" value="Genomic_DNA"/>
</dbReference>
<protein>
    <recommendedName>
        <fullName evidence="3">Nuclease SbcCD subunit C</fullName>
    </recommendedName>
</protein>
<evidence type="ECO:0000256" key="11">
    <source>
        <dbReference type="ARBA" id="ARBA00023204"/>
    </source>
</evidence>
<evidence type="ECO:0000256" key="1">
    <source>
        <dbReference type="ARBA" id="ARBA00006930"/>
    </source>
</evidence>
<keyword evidence="9" id="KW-0067">ATP-binding</keyword>
<comment type="similarity">
    <text evidence="1">Belongs to the SMC family. SbcC subfamily.</text>
</comment>
<name>A0A347ZPS5_9CHLR</name>
<dbReference type="Gene3D" id="1.10.287.510">
    <property type="entry name" value="Helix hairpin bin"/>
    <property type="match status" value="1"/>
</dbReference>
<evidence type="ECO:0000256" key="8">
    <source>
        <dbReference type="ARBA" id="ARBA00022833"/>
    </source>
</evidence>
<reference evidence="16 17" key="1">
    <citation type="submission" date="2018-08" db="EMBL/GenBank/DDBJ databases">
        <title>Genomic Encyclopedia of Type Strains, Phase IV (KMG-IV): sequencing the most valuable type-strain genomes for metagenomic binning, comparative biology and taxonomic classification.</title>
        <authorList>
            <person name="Goeker M."/>
        </authorList>
    </citation>
    <scope>NUCLEOTIDE SEQUENCE [LARGE SCALE GENOMIC DNA]</scope>
    <source>
        <strain evidence="16 17">DSM 23923</strain>
    </source>
</reference>
<dbReference type="GO" id="GO:0046872">
    <property type="term" value="F:metal ion binding"/>
    <property type="evidence" value="ECO:0007669"/>
    <property type="project" value="UniProtKB-UniRule"/>
</dbReference>
<feature type="coiled-coil region" evidence="13">
    <location>
        <begin position="313"/>
        <end position="420"/>
    </location>
</feature>
<keyword evidence="17" id="KW-1185">Reference proteome</keyword>
<keyword evidence="16" id="KW-0540">Nuclease</keyword>
<keyword evidence="16" id="KW-0269">Exonuclease</keyword>
<dbReference type="InterPro" id="IPR013134">
    <property type="entry name" value="Zn_hook_RAD50"/>
</dbReference>
<dbReference type="PROSITE" id="PS51131">
    <property type="entry name" value="ZN_HOOK"/>
    <property type="match status" value="1"/>
</dbReference>
<comment type="subunit">
    <text evidence="2">Heterodimer of SbcC and SbcD.</text>
</comment>
<evidence type="ECO:0000256" key="5">
    <source>
        <dbReference type="ARBA" id="ARBA00022741"/>
    </source>
</evidence>
<dbReference type="GO" id="GO:0006302">
    <property type="term" value="P:double-strand break repair"/>
    <property type="evidence" value="ECO:0007669"/>
    <property type="project" value="InterPro"/>
</dbReference>
<evidence type="ECO:0000313" key="16">
    <source>
        <dbReference type="EMBL" id="REG04679.1"/>
    </source>
</evidence>
<feature type="coiled-coil region" evidence="13">
    <location>
        <begin position="203"/>
        <end position="258"/>
    </location>
</feature>
<evidence type="ECO:0000256" key="13">
    <source>
        <dbReference type="SAM" id="Coils"/>
    </source>
</evidence>
<dbReference type="Pfam" id="PF13476">
    <property type="entry name" value="AAA_23"/>
    <property type="match status" value="1"/>
</dbReference>
<evidence type="ECO:0000313" key="17">
    <source>
        <dbReference type="Proteomes" id="UP000256388"/>
    </source>
</evidence>
<dbReference type="GO" id="GO:0016887">
    <property type="term" value="F:ATP hydrolysis activity"/>
    <property type="evidence" value="ECO:0007669"/>
    <property type="project" value="InterPro"/>
</dbReference>
<proteinExistence type="inferred from homology"/>
<evidence type="ECO:0000256" key="4">
    <source>
        <dbReference type="ARBA" id="ARBA00022723"/>
    </source>
</evidence>
<keyword evidence="11" id="KW-0234">DNA repair</keyword>
<dbReference type="Gene3D" id="3.40.50.300">
    <property type="entry name" value="P-loop containing nucleotide triphosphate hydrolases"/>
    <property type="match status" value="2"/>
</dbReference>
<dbReference type="GO" id="GO:0004527">
    <property type="term" value="F:exonuclease activity"/>
    <property type="evidence" value="ECO:0007669"/>
    <property type="project" value="UniProtKB-KW"/>
</dbReference>
<keyword evidence="8 12" id="KW-0862">Zinc</keyword>
<comment type="caution">
    <text evidence="16">The sequence shown here is derived from an EMBL/GenBank/DDBJ whole genome shotgun (WGS) entry which is preliminary data.</text>
</comment>
<accession>A0A347ZPS5</accession>
<feature type="coiled-coil region" evidence="13">
    <location>
        <begin position="462"/>
        <end position="499"/>
    </location>
</feature>
<dbReference type="Pfam" id="PF13558">
    <property type="entry name" value="SbcC_Walker_B"/>
    <property type="match status" value="1"/>
</dbReference>
<dbReference type="SUPFAM" id="SSF75712">
    <property type="entry name" value="Rad50 coiled-coil Zn hook"/>
    <property type="match status" value="1"/>
</dbReference>
<keyword evidence="10 13" id="KW-0175">Coiled coil</keyword>
<keyword evidence="5" id="KW-0547">Nucleotide-binding</keyword>
<dbReference type="Proteomes" id="UP000256388">
    <property type="component" value="Unassembled WGS sequence"/>
</dbReference>
<evidence type="ECO:0000256" key="9">
    <source>
        <dbReference type="ARBA" id="ARBA00022840"/>
    </source>
</evidence>
<feature type="region of interest" description="Disordered" evidence="14">
    <location>
        <begin position="547"/>
        <end position="572"/>
    </location>
</feature>
<dbReference type="SUPFAM" id="SSF52540">
    <property type="entry name" value="P-loop containing nucleoside triphosphate hydrolases"/>
    <property type="match status" value="2"/>
</dbReference>
<evidence type="ECO:0000256" key="2">
    <source>
        <dbReference type="ARBA" id="ARBA00011322"/>
    </source>
</evidence>
<keyword evidence="4 12" id="KW-0479">Metal-binding</keyword>
<evidence type="ECO:0000256" key="7">
    <source>
        <dbReference type="ARBA" id="ARBA00022801"/>
    </source>
</evidence>
<feature type="binding site" evidence="12">
    <location>
        <position position="425"/>
    </location>
    <ligand>
        <name>Zn(2+)</name>
        <dbReference type="ChEBI" id="CHEBI:29105"/>
    </ligand>
</feature>
<evidence type="ECO:0000256" key="10">
    <source>
        <dbReference type="ARBA" id="ARBA00023054"/>
    </source>
</evidence>
<evidence type="ECO:0000256" key="3">
    <source>
        <dbReference type="ARBA" id="ARBA00013368"/>
    </source>
</evidence>
<dbReference type="PANTHER" id="PTHR32114:SF2">
    <property type="entry name" value="ABC TRANSPORTER ABCH.3"/>
    <property type="match status" value="1"/>
</dbReference>
<dbReference type="InterPro" id="IPR038729">
    <property type="entry name" value="Rad50/SbcC_AAA"/>
</dbReference>